<keyword evidence="3" id="KW-1185">Reference proteome</keyword>
<dbReference type="EMBL" id="JAQQWI010000001">
    <property type="protein sequence ID" value="KAK8040231.1"/>
    <property type="molecule type" value="Genomic_DNA"/>
</dbReference>
<proteinExistence type="predicted"/>
<reference evidence="2 3" key="1">
    <citation type="submission" date="2023-01" db="EMBL/GenBank/DDBJ databases">
        <title>Analysis of 21 Apiospora genomes using comparative genomics revels a genus with tremendous synthesis potential of carbohydrate active enzymes and secondary metabolites.</title>
        <authorList>
            <person name="Sorensen T."/>
        </authorList>
    </citation>
    <scope>NUCLEOTIDE SEQUENCE [LARGE SCALE GENOMIC DNA]</scope>
    <source>
        <strain evidence="2 3">CBS 20057</strain>
    </source>
</reference>
<evidence type="ECO:0000313" key="3">
    <source>
        <dbReference type="Proteomes" id="UP001396898"/>
    </source>
</evidence>
<feature type="region of interest" description="Disordered" evidence="1">
    <location>
        <begin position="37"/>
        <end position="59"/>
    </location>
</feature>
<organism evidence="2 3">
    <name type="scientific">Apiospora marii</name>
    <dbReference type="NCBI Taxonomy" id="335849"/>
    <lineage>
        <taxon>Eukaryota</taxon>
        <taxon>Fungi</taxon>
        <taxon>Dikarya</taxon>
        <taxon>Ascomycota</taxon>
        <taxon>Pezizomycotina</taxon>
        <taxon>Sordariomycetes</taxon>
        <taxon>Xylariomycetidae</taxon>
        <taxon>Amphisphaeriales</taxon>
        <taxon>Apiosporaceae</taxon>
        <taxon>Apiospora</taxon>
    </lineage>
</organism>
<name>A0ABR1T0X5_9PEZI</name>
<evidence type="ECO:0000313" key="2">
    <source>
        <dbReference type="EMBL" id="KAK8040231.1"/>
    </source>
</evidence>
<gene>
    <name evidence="2" type="ORF">PG991_000019</name>
</gene>
<sequence length="78" mass="8511">MDPSTVPKKWDLSLSIQSTKARCRREEMLRYCGQVPASSRRTGSAGWSTRSSTASLKPRGGLNTTWPLVDLGLATDGK</sequence>
<feature type="compositionally biased region" description="Polar residues" evidence="1">
    <location>
        <begin position="37"/>
        <end position="55"/>
    </location>
</feature>
<accession>A0ABR1T0X5</accession>
<dbReference type="Proteomes" id="UP001396898">
    <property type="component" value="Unassembled WGS sequence"/>
</dbReference>
<protein>
    <submittedName>
        <fullName evidence="2">Uncharacterized protein</fullName>
    </submittedName>
</protein>
<evidence type="ECO:0000256" key="1">
    <source>
        <dbReference type="SAM" id="MobiDB-lite"/>
    </source>
</evidence>
<comment type="caution">
    <text evidence="2">The sequence shown here is derived from an EMBL/GenBank/DDBJ whole genome shotgun (WGS) entry which is preliminary data.</text>
</comment>